<evidence type="ECO:0000313" key="3">
    <source>
        <dbReference type="EMBL" id="OKZ28843.1"/>
    </source>
</evidence>
<organism evidence="3 4">
    <name type="scientific">Bacteroides uniformis</name>
    <dbReference type="NCBI Taxonomy" id="820"/>
    <lineage>
        <taxon>Bacteria</taxon>
        <taxon>Pseudomonadati</taxon>
        <taxon>Bacteroidota</taxon>
        <taxon>Bacteroidia</taxon>
        <taxon>Bacteroidales</taxon>
        <taxon>Bacteroidaceae</taxon>
        <taxon>Bacteroides</taxon>
    </lineage>
</organism>
<feature type="compositionally biased region" description="Polar residues" evidence="1">
    <location>
        <begin position="83"/>
        <end position="105"/>
    </location>
</feature>
<name>A0A1Q6HQQ9_BACUN</name>
<feature type="region of interest" description="Disordered" evidence="1">
    <location>
        <begin position="70"/>
        <end position="130"/>
    </location>
</feature>
<dbReference type="Proteomes" id="UP000186549">
    <property type="component" value="Unassembled WGS sequence"/>
</dbReference>
<feature type="compositionally biased region" description="Basic and acidic residues" evidence="1">
    <location>
        <begin position="116"/>
        <end position="130"/>
    </location>
</feature>
<dbReference type="AlphaFoldDB" id="A0A1Q6HQQ9"/>
<reference evidence="3 4" key="1">
    <citation type="journal article" date="2016" name="Nat. Biotechnol.">
        <title>Measurement of bacterial replication rates in microbial communities.</title>
        <authorList>
            <person name="Brown C.T."/>
            <person name="Olm M.R."/>
            <person name="Thomas B.C."/>
            <person name="Banfield J.F."/>
        </authorList>
    </citation>
    <scope>NUCLEOTIDE SEQUENCE [LARGE SCALE GENOMIC DNA]</scope>
    <source>
        <strain evidence="3">45_41</strain>
    </source>
</reference>
<feature type="region of interest" description="Disordered" evidence="1">
    <location>
        <begin position="205"/>
        <end position="233"/>
    </location>
</feature>
<accession>A0A1Q6HQQ9</accession>
<dbReference type="Pfam" id="PF19808">
    <property type="entry name" value="DUF6291"/>
    <property type="match status" value="1"/>
</dbReference>
<protein>
    <recommendedName>
        <fullName evidence="2">DUF6291 domain-containing protein</fullName>
    </recommendedName>
</protein>
<dbReference type="InterPro" id="IPR046258">
    <property type="entry name" value="DUF6291"/>
</dbReference>
<sequence>MAKDSFILYKSFYKPISRLSDKQLGRLFRAIFKYQLGEEVTVEEDIEMAFGFFINQFEIDETKYHGIVERNRNNGRKGGAPIGNSNAKSKQPKQPSGLNSTQTTQNKPNENDNENDIEKESPNGDKKAIPKNKEVDLSFVDEDFKDAFREWLEYKRERRENYKSAKSLKMCYNHLLELSDNSPQKARCIVEQSIANNYSGLFELKNYGKNRKPDTEPDKSSAGIKSIVFGKQS</sequence>
<dbReference type="EMBL" id="MNQU01000332">
    <property type="protein sequence ID" value="OKZ28843.1"/>
    <property type="molecule type" value="Genomic_DNA"/>
</dbReference>
<evidence type="ECO:0000256" key="1">
    <source>
        <dbReference type="SAM" id="MobiDB-lite"/>
    </source>
</evidence>
<comment type="caution">
    <text evidence="3">The sequence shown here is derived from an EMBL/GenBank/DDBJ whole genome shotgun (WGS) entry which is preliminary data.</text>
</comment>
<proteinExistence type="predicted"/>
<feature type="domain" description="DUF6291" evidence="2">
    <location>
        <begin position="5"/>
        <end position="81"/>
    </location>
</feature>
<gene>
    <name evidence="3" type="ORF">BHV79_17775</name>
</gene>
<evidence type="ECO:0000259" key="2">
    <source>
        <dbReference type="Pfam" id="PF19808"/>
    </source>
</evidence>
<evidence type="ECO:0000313" key="4">
    <source>
        <dbReference type="Proteomes" id="UP000186549"/>
    </source>
</evidence>